<evidence type="ECO:0000313" key="2">
    <source>
        <dbReference type="Proteomes" id="UP000236370"/>
    </source>
</evidence>
<proteinExistence type="predicted"/>
<gene>
    <name evidence="1" type="ORF">CK820_G0009149</name>
</gene>
<evidence type="ECO:0000313" key="1">
    <source>
        <dbReference type="EMBL" id="PNI72929.1"/>
    </source>
</evidence>
<accession>A0A2J8NMD0</accession>
<feature type="non-terminal residue" evidence="1">
    <location>
        <position position="1"/>
    </location>
</feature>
<organism evidence="1 2">
    <name type="scientific">Pan troglodytes</name>
    <name type="common">Chimpanzee</name>
    <dbReference type="NCBI Taxonomy" id="9598"/>
    <lineage>
        <taxon>Eukaryota</taxon>
        <taxon>Metazoa</taxon>
        <taxon>Chordata</taxon>
        <taxon>Craniata</taxon>
        <taxon>Vertebrata</taxon>
        <taxon>Euteleostomi</taxon>
        <taxon>Mammalia</taxon>
        <taxon>Eutheria</taxon>
        <taxon>Euarchontoglires</taxon>
        <taxon>Primates</taxon>
        <taxon>Haplorrhini</taxon>
        <taxon>Catarrhini</taxon>
        <taxon>Hominidae</taxon>
        <taxon>Pan</taxon>
    </lineage>
</organism>
<dbReference type="AlphaFoldDB" id="A0A2J8NMD0"/>
<comment type="caution">
    <text evidence="1">The sequence shown here is derived from an EMBL/GenBank/DDBJ whole genome shotgun (WGS) entry which is preliminary data.</text>
</comment>
<name>A0A2J8NMD0_PANTR</name>
<dbReference type="Proteomes" id="UP000236370">
    <property type="component" value="Unassembled WGS sequence"/>
</dbReference>
<dbReference type="EMBL" id="NBAG03000226">
    <property type="protein sequence ID" value="PNI72929.1"/>
    <property type="molecule type" value="Genomic_DNA"/>
</dbReference>
<sequence length="75" mass="8564">YLIFSQKPEFQDLSGSFMVKPEYLQRGGAKARAGHHLCHIRGIPSILRSREGKNIHSQKQLFTVTLIVTRIKMAK</sequence>
<reference evidence="1 2" key="1">
    <citation type="submission" date="2017-12" db="EMBL/GenBank/DDBJ databases">
        <title>High-resolution comparative analysis of great ape genomes.</title>
        <authorList>
            <person name="Pollen A."/>
            <person name="Hastie A."/>
            <person name="Hormozdiari F."/>
            <person name="Dougherty M."/>
            <person name="Liu R."/>
            <person name="Chaisson M."/>
            <person name="Hoppe E."/>
            <person name="Hill C."/>
            <person name="Pang A."/>
            <person name="Hillier L."/>
            <person name="Baker C."/>
            <person name="Armstrong J."/>
            <person name="Shendure J."/>
            <person name="Paten B."/>
            <person name="Wilson R."/>
            <person name="Chao H."/>
            <person name="Schneider V."/>
            <person name="Ventura M."/>
            <person name="Kronenberg Z."/>
            <person name="Murali S."/>
            <person name="Gordon D."/>
            <person name="Cantsilieris S."/>
            <person name="Munson K."/>
            <person name="Nelson B."/>
            <person name="Raja A."/>
            <person name="Underwood J."/>
            <person name="Diekhans M."/>
            <person name="Fiddes I."/>
            <person name="Haussler D."/>
            <person name="Eichler E."/>
        </authorList>
    </citation>
    <scope>NUCLEOTIDE SEQUENCE [LARGE SCALE GENOMIC DNA]</scope>
    <source>
        <strain evidence="1">Yerkes chimp pedigree #C0471</strain>
    </source>
</reference>
<protein>
    <submittedName>
        <fullName evidence="1">RHOBTB3 isoform 1</fullName>
    </submittedName>
</protein>